<dbReference type="GO" id="GO:0016485">
    <property type="term" value="P:protein processing"/>
    <property type="evidence" value="ECO:0007669"/>
    <property type="project" value="EnsemblFungi"/>
</dbReference>
<evidence type="ECO:0000259" key="2">
    <source>
        <dbReference type="PROSITE" id="PS51180"/>
    </source>
</evidence>
<dbReference type="GO" id="GO:0001403">
    <property type="term" value="P:invasive growth in response to glucose limitation"/>
    <property type="evidence" value="ECO:0007669"/>
    <property type="project" value="EnsemblFungi"/>
</dbReference>
<protein>
    <submittedName>
        <fullName evidence="3">LADA_0C05754g1_1</fullName>
    </submittedName>
</protein>
<dbReference type="STRING" id="1266660.A0A1G4IZN3"/>
<feature type="domain" description="BRO1" evidence="2">
    <location>
        <begin position="3"/>
        <end position="374"/>
    </location>
</feature>
<evidence type="ECO:0000256" key="1">
    <source>
        <dbReference type="ARBA" id="ARBA00038154"/>
    </source>
</evidence>
<dbReference type="Gene3D" id="1.25.40.280">
    <property type="entry name" value="alix/aip1 like domains"/>
    <property type="match status" value="1"/>
</dbReference>
<organism evidence="3 4">
    <name type="scientific">Lachancea dasiensis</name>
    <dbReference type="NCBI Taxonomy" id="1072105"/>
    <lineage>
        <taxon>Eukaryota</taxon>
        <taxon>Fungi</taxon>
        <taxon>Dikarya</taxon>
        <taxon>Ascomycota</taxon>
        <taxon>Saccharomycotina</taxon>
        <taxon>Saccharomycetes</taxon>
        <taxon>Saccharomycetales</taxon>
        <taxon>Saccharomycetaceae</taxon>
        <taxon>Lachancea</taxon>
    </lineage>
</organism>
<evidence type="ECO:0000313" key="3">
    <source>
        <dbReference type="EMBL" id="SCU82495.1"/>
    </source>
</evidence>
<dbReference type="PANTHER" id="PTHR23030:SF39">
    <property type="entry name" value="PROGRAMMED CELL DEATH 6-INTERACTING PROTEIN"/>
    <property type="match status" value="1"/>
</dbReference>
<evidence type="ECO:0000313" key="4">
    <source>
        <dbReference type="Proteomes" id="UP000190274"/>
    </source>
</evidence>
<dbReference type="PROSITE" id="PS51180">
    <property type="entry name" value="BRO1"/>
    <property type="match status" value="1"/>
</dbReference>
<dbReference type="OrthoDB" id="64867at2759"/>
<dbReference type="Proteomes" id="UP000190274">
    <property type="component" value="Chromosome C"/>
</dbReference>
<accession>A0A1G4IZN3</accession>
<proteinExistence type="inferred from homology"/>
<dbReference type="SMART" id="SM01041">
    <property type="entry name" value="BRO1"/>
    <property type="match status" value="1"/>
</dbReference>
<dbReference type="GO" id="GO:0030435">
    <property type="term" value="P:sporulation resulting in formation of a cellular spore"/>
    <property type="evidence" value="ECO:0007669"/>
    <property type="project" value="EnsemblFungi"/>
</dbReference>
<dbReference type="Gene3D" id="1.20.140.50">
    <property type="entry name" value="alix/aip1 like domains"/>
    <property type="match status" value="1"/>
</dbReference>
<dbReference type="Pfam" id="PF13949">
    <property type="entry name" value="ALIX_LYPXL_bnd"/>
    <property type="match status" value="2"/>
</dbReference>
<dbReference type="GO" id="GO:0005768">
    <property type="term" value="C:endosome"/>
    <property type="evidence" value="ECO:0007669"/>
    <property type="project" value="TreeGrafter"/>
</dbReference>
<name>A0A1G4IZN3_9SACH</name>
<sequence length="645" mass="74486">MSQLLCIPFKRSLHVDLERELSEIIDKSFYQIASVFKDDLKTLTRLRSSALEAEISLTGLHTLQNYYLQFSNLKRKFPDQQISFKWFETLGLKSYGREDSRFICEELNIVYNIGALYSLLAADINNGTSEGLKNACIYYRLAAGCFVHIADLLEQMTDPVMEPIAVKSLESLMLAQAQEMVWLKSIKEGLKNNLVAKLALQVSEYYYQSSKCASSSELIRSDWQHRFKQKHLYFKAVALYRYSLSCDDKAHYGYKVRALRDADTTLQTVSQDEEAVCMLISRVKEMLKGAERENDLIYLQPIPVALPNLKPTSMVSPASFEGLKDPLNFPFDKILFKDLLPSYVMESSFAFKKRLDLYIQEYIVDPLISLNKLLSENLPLHYVPGFLQPIEQKELDACQSSIKENTLNAEQIRDVLRQVSMILMQESDTDKLLRERYGSHKWTLEDSREVNNSFWSKHNKIVSFLQTGKAIDAETLQRFDSIDKQLLTAPINLPQSNNPVLNEVLAAFNRRTDYISEVQRKVDDNVILPKIVSVYKRTGQNDFEDVFTEHLKIFRDDLDSIGKEKRVNRELLVQLSEESTKNNNRRLDSVDLYVQDFKHSLKLFNEVKENVQGGNKFYSDLASSSSALLQEVQVFEIERREKKRS</sequence>
<keyword evidence="4" id="KW-1185">Reference proteome</keyword>
<dbReference type="PANTHER" id="PTHR23030">
    <property type="entry name" value="PCD6 INTERACTING PROTEIN-RELATED"/>
    <property type="match status" value="1"/>
</dbReference>
<dbReference type="EMBL" id="LT598459">
    <property type="protein sequence ID" value="SCU82495.1"/>
    <property type="molecule type" value="Genomic_DNA"/>
</dbReference>
<comment type="similarity">
    <text evidence="1">Belongs to the palA/RIM20 family.</text>
</comment>
<dbReference type="AlphaFoldDB" id="A0A1G4IZN3"/>
<dbReference type="CDD" id="cd09241">
    <property type="entry name" value="BRO1_ScRim20-like"/>
    <property type="match status" value="1"/>
</dbReference>
<dbReference type="InterPro" id="IPR038499">
    <property type="entry name" value="BRO1_sf"/>
</dbReference>
<gene>
    <name evidence="3" type="ORF">LADA_0C05754G</name>
</gene>
<dbReference type="GO" id="GO:0005777">
    <property type="term" value="C:peroxisome"/>
    <property type="evidence" value="ECO:0007669"/>
    <property type="project" value="EnsemblFungi"/>
</dbReference>
<dbReference type="InterPro" id="IPR025304">
    <property type="entry name" value="ALIX_V_dom"/>
</dbReference>
<dbReference type="Pfam" id="PF03097">
    <property type="entry name" value="BRO1"/>
    <property type="match status" value="1"/>
</dbReference>
<reference evidence="4" key="1">
    <citation type="submission" date="2016-03" db="EMBL/GenBank/DDBJ databases">
        <authorList>
            <person name="Devillers H."/>
        </authorList>
    </citation>
    <scope>NUCLEOTIDE SEQUENCE [LARGE SCALE GENOMIC DNA]</scope>
</reference>
<dbReference type="InterPro" id="IPR004328">
    <property type="entry name" value="BRO1_dom"/>
</dbReference>